<feature type="compositionally biased region" description="Basic and acidic residues" evidence="1">
    <location>
        <begin position="57"/>
        <end position="69"/>
    </location>
</feature>
<dbReference type="Proteomes" id="UP001596031">
    <property type="component" value="Unassembled WGS sequence"/>
</dbReference>
<accession>A0ABW0PDE2</accession>
<keyword evidence="3" id="KW-1185">Reference proteome</keyword>
<feature type="region of interest" description="Disordered" evidence="1">
    <location>
        <begin position="1"/>
        <end position="69"/>
    </location>
</feature>
<evidence type="ECO:0000313" key="2">
    <source>
        <dbReference type="EMBL" id="MFC5509862.1"/>
    </source>
</evidence>
<organism evidence="2 3">
    <name type="scientific">Massilia jejuensis</name>
    <dbReference type="NCBI Taxonomy" id="648894"/>
    <lineage>
        <taxon>Bacteria</taxon>
        <taxon>Pseudomonadati</taxon>
        <taxon>Pseudomonadota</taxon>
        <taxon>Betaproteobacteria</taxon>
        <taxon>Burkholderiales</taxon>
        <taxon>Oxalobacteraceae</taxon>
        <taxon>Telluria group</taxon>
        <taxon>Massilia</taxon>
    </lineage>
</organism>
<evidence type="ECO:0000256" key="1">
    <source>
        <dbReference type="SAM" id="MobiDB-lite"/>
    </source>
</evidence>
<name>A0ABW0PDE2_9BURK</name>
<proteinExistence type="predicted"/>
<feature type="compositionally biased region" description="Basic and acidic residues" evidence="1">
    <location>
        <begin position="32"/>
        <end position="50"/>
    </location>
</feature>
<gene>
    <name evidence="2" type="ORF">ACFPOU_01825</name>
</gene>
<comment type="caution">
    <text evidence="2">The sequence shown here is derived from an EMBL/GenBank/DDBJ whole genome shotgun (WGS) entry which is preliminary data.</text>
</comment>
<dbReference type="RefSeq" id="WP_379716308.1">
    <property type="nucleotide sequence ID" value="NZ_JBHSMS010000006.1"/>
</dbReference>
<dbReference type="EMBL" id="JBHSMS010000006">
    <property type="protein sequence ID" value="MFC5509862.1"/>
    <property type="molecule type" value="Genomic_DNA"/>
</dbReference>
<protein>
    <submittedName>
        <fullName evidence="2">Uncharacterized protein</fullName>
    </submittedName>
</protein>
<sequence>MNEWIIAPLLEPDPTGVVSHTPGGGGAGADSKPAEETADDRRHGDRRDGHDDEADPDFGRGEDRRDDAV</sequence>
<reference evidence="3" key="1">
    <citation type="journal article" date="2019" name="Int. J. Syst. Evol. Microbiol.">
        <title>The Global Catalogue of Microorganisms (GCM) 10K type strain sequencing project: providing services to taxonomists for standard genome sequencing and annotation.</title>
        <authorList>
            <consortium name="The Broad Institute Genomics Platform"/>
            <consortium name="The Broad Institute Genome Sequencing Center for Infectious Disease"/>
            <person name="Wu L."/>
            <person name="Ma J."/>
        </authorList>
    </citation>
    <scope>NUCLEOTIDE SEQUENCE [LARGE SCALE GENOMIC DNA]</scope>
    <source>
        <strain evidence="3">CCUG 38813</strain>
    </source>
</reference>
<evidence type="ECO:0000313" key="3">
    <source>
        <dbReference type="Proteomes" id="UP001596031"/>
    </source>
</evidence>